<evidence type="ECO:0000256" key="6">
    <source>
        <dbReference type="ARBA" id="ARBA00022801"/>
    </source>
</evidence>
<dbReference type="Pfam" id="PF00082">
    <property type="entry name" value="Peptidase_S8"/>
    <property type="match status" value="1"/>
</dbReference>
<dbReference type="GO" id="GO:0004252">
    <property type="term" value="F:serine-type endopeptidase activity"/>
    <property type="evidence" value="ECO:0007669"/>
    <property type="project" value="UniProtKB-UniRule"/>
</dbReference>
<dbReference type="Pfam" id="PF04122">
    <property type="entry name" value="CW_binding_2"/>
    <property type="match status" value="3"/>
</dbReference>
<comment type="subcellular location">
    <subcellularLocation>
        <location evidence="2">Secreted</location>
    </subcellularLocation>
</comment>
<feature type="active site" description="Charge relay system" evidence="9">
    <location>
        <position position="165"/>
    </location>
</feature>
<evidence type="ECO:0000256" key="2">
    <source>
        <dbReference type="ARBA" id="ARBA00004613"/>
    </source>
</evidence>
<dbReference type="InterPro" id="IPR050131">
    <property type="entry name" value="Peptidase_S8_subtilisin-like"/>
</dbReference>
<dbReference type="PRINTS" id="PR00723">
    <property type="entry name" value="SUBTILISIN"/>
</dbReference>
<sequence>MNRNYVRSIISVAVMFVLFSLMIPVIHAEEKEQVHFIVKYKEEVTSQSEEKSFPVDVVPVDKDQAEKKQKELKEDPDVEYIETDVKVYAQGDVPDDPFYPDQKKTFDAVHAEESWMDYEKVSEEDPVVAVIDSGMSLNHPDLEGQLIQGTNILEPSESAEDTFGHGTHVAGLIGAVTSNHLGVSSLSRGDVQMMPVKVMEAESGNLSDVIKGIDYAVEQGVDIINLSLGTYVYRTALADAIEYARQEGVIVVAAVGNDDREKALYPAALDQVISVGSYDLEDNEKASFSNYGPEVDVITPGTDLYSTYLDDGYKRMGGTSMSSGHVSALAALVENHAPYLEAEQVQRLIVDGAETAASTYELGEGMINAEKTLNQVRDYQRISGAASVETSTAISKKGWDALEEETLTIDGEKEQGKFVILATGKDFPDSLAASPLASYLNSPVLLERRSDLSSSIKEELDRLNATDVIIIGGDAAVSADVENDVENEGYDVHRIKGSDRYETAVAVNELIPYETNKGFVVSGQEFPDALSASAYSGVKQYPILYVKQDEIPEVVQTYMEEEGITKNYIVGGTQPISEKVASTLPDAHPLRISGKNRYETNKAMHRTFGRASAETLYFSTGQNFPDAMAAAPLAVKTASPIILTNERYAPVTADSIRLFKDRSSYYIIGGTYPIPAEHAWEIDDIFYR</sequence>
<dbReference type="InterPro" id="IPR007253">
    <property type="entry name" value="Cell_wall-bd_2"/>
</dbReference>
<keyword evidence="5 9" id="KW-0645">Protease</keyword>
<keyword evidence="6 9" id="KW-0378">Hydrolase</keyword>
<feature type="active site" description="Charge relay system" evidence="9">
    <location>
        <position position="320"/>
    </location>
</feature>
<evidence type="ECO:0000259" key="10">
    <source>
        <dbReference type="Pfam" id="PF00082"/>
    </source>
</evidence>
<dbReference type="PROSITE" id="PS00136">
    <property type="entry name" value="SUBTILASE_ASP"/>
    <property type="match status" value="1"/>
</dbReference>
<name>A0A845E5A6_9BACI</name>
<evidence type="ECO:0000313" key="11">
    <source>
        <dbReference type="EMBL" id="MYL20834.1"/>
    </source>
</evidence>
<keyword evidence="7 9" id="KW-0720">Serine protease</keyword>
<accession>A0A845E5A6</accession>
<evidence type="ECO:0000256" key="4">
    <source>
        <dbReference type="ARBA" id="ARBA00022525"/>
    </source>
</evidence>
<evidence type="ECO:0000313" key="12">
    <source>
        <dbReference type="Proteomes" id="UP000460949"/>
    </source>
</evidence>
<feature type="domain" description="Peptidase S8/S53" evidence="10">
    <location>
        <begin position="125"/>
        <end position="358"/>
    </location>
</feature>
<dbReference type="InterPro" id="IPR015500">
    <property type="entry name" value="Peptidase_S8_subtilisin-rel"/>
</dbReference>
<evidence type="ECO:0000256" key="7">
    <source>
        <dbReference type="ARBA" id="ARBA00022825"/>
    </source>
</evidence>
<evidence type="ECO:0000256" key="3">
    <source>
        <dbReference type="ARBA" id="ARBA00011073"/>
    </source>
</evidence>
<dbReference type="PROSITE" id="PS51892">
    <property type="entry name" value="SUBTILASE"/>
    <property type="match status" value="1"/>
</dbReference>
<protein>
    <submittedName>
        <fullName evidence="11">S8 family serine peptidase</fullName>
    </submittedName>
</protein>
<dbReference type="GO" id="GO:0006508">
    <property type="term" value="P:proteolysis"/>
    <property type="evidence" value="ECO:0007669"/>
    <property type="project" value="UniProtKB-KW"/>
</dbReference>
<proteinExistence type="inferred from homology"/>
<dbReference type="InterPro" id="IPR023827">
    <property type="entry name" value="Peptidase_S8_Asp-AS"/>
</dbReference>
<dbReference type="PANTHER" id="PTHR43806">
    <property type="entry name" value="PEPTIDASE S8"/>
    <property type="match status" value="1"/>
</dbReference>
<reference evidence="11 12" key="1">
    <citation type="submission" date="2019-11" db="EMBL/GenBank/DDBJ databases">
        <title>Genome sequences of 17 halophilic strains isolated from different environments.</title>
        <authorList>
            <person name="Furrow R.E."/>
        </authorList>
    </citation>
    <scope>NUCLEOTIDE SEQUENCE [LARGE SCALE GENOMIC DNA]</scope>
    <source>
        <strain evidence="11 12">22511_23_Filter</strain>
    </source>
</reference>
<dbReference type="AlphaFoldDB" id="A0A845E5A6"/>
<dbReference type="InterPro" id="IPR036852">
    <property type="entry name" value="Peptidase_S8/S53_dom_sf"/>
</dbReference>
<dbReference type="Gene3D" id="3.40.50.12090">
    <property type="match status" value="2"/>
</dbReference>
<dbReference type="PROSITE" id="PS00137">
    <property type="entry name" value="SUBTILASE_HIS"/>
    <property type="match status" value="1"/>
</dbReference>
<keyword evidence="4" id="KW-0964">Secreted</keyword>
<gene>
    <name evidence="11" type="ORF">GLW04_13105</name>
</gene>
<comment type="caution">
    <text evidence="11">The sequence shown here is derived from an EMBL/GenBank/DDBJ whole genome shotgun (WGS) entry which is preliminary data.</text>
</comment>
<dbReference type="InterPro" id="IPR000209">
    <property type="entry name" value="Peptidase_S8/S53_dom"/>
</dbReference>
<dbReference type="EMBL" id="WMET01000003">
    <property type="protein sequence ID" value="MYL20834.1"/>
    <property type="molecule type" value="Genomic_DNA"/>
</dbReference>
<dbReference type="InterPro" id="IPR022398">
    <property type="entry name" value="Peptidase_S8_His-AS"/>
</dbReference>
<organism evidence="11 12">
    <name type="scientific">Halobacillus litoralis</name>
    <dbReference type="NCBI Taxonomy" id="45668"/>
    <lineage>
        <taxon>Bacteria</taxon>
        <taxon>Bacillati</taxon>
        <taxon>Bacillota</taxon>
        <taxon>Bacilli</taxon>
        <taxon>Bacillales</taxon>
        <taxon>Bacillaceae</taxon>
        <taxon>Halobacillus</taxon>
    </lineage>
</organism>
<keyword evidence="8" id="KW-0106">Calcium</keyword>
<dbReference type="Gene3D" id="3.40.50.200">
    <property type="entry name" value="Peptidase S8/S53 domain"/>
    <property type="match status" value="1"/>
</dbReference>
<dbReference type="GO" id="GO:0005576">
    <property type="term" value="C:extracellular region"/>
    <property type="evidence" value="ECO:0007669"/>
    <property type="project" value="UniProtKB-SubCell"/>
</dbReference>
<dbReference type="PANTHER" id="PTHR43806:SF11">
    <property type="entry name" value="CEREVISIN-RELATED"/>
    <property type="match status" value="1"/>
</dbReference>
<evidence type="ECO:0000256" key="1">
    <source>
        <dbReference type="ARBA" id="ARBA00001913"/>
    </source>
</evidence>
<comment type="cofactor">
    <cofactor evidence="1">
        <name>Ca(2+)</name>
        <dbReference type="ChEBI" id="CHEBI:29108"/>
    </cofactor>
</comment>
<evidence type="ECO:0000256" key="5">
    <source>
        <dbReference type="ARBA" id="ARBA00022670"/>
    </source>
</evidence>
<dbReference type="RefSeq" id="WP_160837989.1">
    <property type="nucleotide sequence ID" value="NZ_WMET01000003.1"/>
</dbReference>
<dbReference type="Proteomes" id="UP000460949">
    <property type="component" value="Unassembled WGS sequence"/>
</dbReference>
<feature type="active site" description="Charge relay system" evidence="9">
    <location>
        <position position="132"/>
    </location>
</feature>
<evidence type="ECO:0000256" key="8">
    <source>
        <dbReference type="ARBA" id="ARBA00022837"/>
    </source>
</evidence>
<dbReference type="SUPFAM" id="SSF52743">
    <property type="entry name" value="Subtilisin-like"/>
    <property type="match status" value="1"/>
</dbReference>
<evidence type="ECO:0000256" key="9">
    <source>
        <dbReference type="PROSITE-ProRule" id="PRU01240"/>
    </source>
</evidence>
<comment type="similarity">
    <text evidence="3 9">Belongs to the peptidase S8 family.</text>
</comment>